<keyword evidence="3" id="KW-1185">Reference proteome</keyword>
<accession>A0AAD4C1B9</accession>
<dbReference type="AlphaFoldDB" id="A0AAD4C1B9"/>
<organism evidence="2 3">
    <name type="scientific">Boletus edulis BED1</name>
    <dbReference type="NCBI Taxonomy" id="1328754"/>
    <lineage>
        <taxon>Eukaryota</taxon>
        <taxon>Fungi</taxon>
        <taxon>Dikarya</taxon>
        <taxon>Basidiomycota</taxon>
        <taxon>Agaricomycotina</taxon>
        <taxon>Agaricomycetes</taxon>
        <taxon>Agaricomycetidae</taxon>
        <taxon>Boletales</taxon>
        <taxon>Boletineae</taxon>
        <taxon>Boletaceae</taxon>
        <taxon>Boletoideae</taxon>
        <taxon>Boletus</taxon>
    </lineage>
</organism>
<dbReference type="GO" id="GO:0017070">
    <property type="term" value="F:U6 snRNA binding"/>
    <property type="evidence" value="ECO:0007669"/>
    <property type="project" value="TreeGrafter"/>
</dbReference>
<dbReference type="GO" id="GO:0030620">
    <property type="term" value="F:U2 snRNA binding"/>
    <property type="evidence" value="ECO:0007669"/>
    <property type="project" value="TreeGrafter"/>
</dbReference>
<reference evidence="2" key="2">
    <citation type="journal article" date="2020" name="Nat. Commun.">
        <title>Large-scale genome sequencing of mycorrhizal fungi provides insights into the early evolution of symbiotic traits.</title>
        <authorList>
            <person name="Miyauchi S."/>
            <person name="Kiss E."/>
            <person name="Kuo A."/>
            <person name="Drula E."/>
            <person name="Kohler A."/>
            <person name="Sanchez-Garcia M."/>
            <person name="Morin E."/>
            <person name="Andreopoulos B."/>
            <person name="Barry K.W."/>
            <person name="Bonito G."/>
            <person name="Buee M."/>
            <person name="Carver A."/>
            <person name="Chen C."/>
            <person name="Cichocki N."/>
            <person name="Clum A."/>
            <person name="Culley D."/>
            <person name="Crous P.W."/>
            <person name="Fauchery L."/>
            <person name="Girlanda M."/>
            <person name="Hayes R.D."/>
            <person name="Keri Z."/>
            <person name="LaButti K."/>
            <person name="Lipzen A."/>
            <person name="Lombard V."/>
            <person name="Magnuson J."/>
            <person name="Maillard F."/>
            <person name="Murat C."/>
            <person name="Nolan M."/>
            <person name="Ohm R.A."/>
            <person name="Pangilinan J."/>
            <person name="Pereira M.F."/>
            <person name="Perotto S."/>
            <person name="Peter M."/>
            <person name="Pfister S."/>
            <person name="Riley R."/>
            <person name="Sitrit Y."/>
            <person name="Stielow J.B."/>
            <person name="Szollosi G."/>
            <person name="Zifcakova L."/>
            <person name="Stursova M."/>
            <person name="Spatafora J.W."/>
            <person name="Tedersoo L."/>
            <person name="Vaario L.M."/>
            <person name="Yamada A."/>
            <person name="Yan M."/>
            <person name="Wang P."/>
            <person name="Xu J."/>
            <person name="Bruns T."/>
            <person name="Baldrian P."/>
            <person name="Vilgalys R."/>
            <person name="Dunand C."/>
            <person name="Henrissat B."/>
            <person name="Grigoriev I.V."/>
            <person name="Hibbett D."/>
            <person name="Nagy L.G."/>
            <person name="Martin F.M."/>
        </authorList>
    </citation>
    <scope>NUCLEOTIDE SEQUENCE</scope>
    <source>
        <strain evidence="2">BED1</strain>
    </source>
</reference>
<dbReference type="GO" id="GO:0000244">
    <property type="term" value="P:spliceosomal tri-snRNP complex assembly"/>
    <property type="evidence" value="ECO:0007669"/>
    <property type="project" value="TreeGrafter"/>
</dbReference>
<name>A0AAD4C1B9_BOLED</name>
<proteinExistence type="predicted"/>
<dbReference type="GO" id="GO:0005682">
    <property type="term" value="C:U5 snRNP"/>
    <property type="evidence" value="ECO:0007669"/>
    <property type="project" value="TreeGrafter"/>
</dbReference>
<dbReference type="InterPro" id="IPR027652">
    <property type="entry name" value="PRP8"/>
</dbReference>
<evidence type="ECO:0000313" key="3">
    <source>
        <dbReference type="Proteomes" id="UP001194468"/>
    </source>
</evidence>
<sequence length="137" mass="15913">MPPPPGFIQQASSRMLPEMLAQKSQKWVSMQKNRYGEKRKGGYVDKGKQDLPPEHVRKFIKDHGDMSNRKFRNDKRVHLGALKYVPHAVVKLLENIPYPWEQVREVPILYHITGAITFVNEVPRIIEPVYHAQPSTM</sequence>
<dbReference type="PANTHER" id="PTHR11140">
    <property type="entry name" value="PRE-MRNA SPLICING FACTOR PRP8"/>
    <property type="match status" value="1"/>
</dbReference>
<reference evidence="2" key="1">
    <citation type="submission" date="2019-10" db="EMBL/GenBank/DDBJ databases">
        <authorList>
            <consortium name="DOE Joint Genome Institute"/>
            <person name="Kuo A."/>
            <person name="Miyauchi S."/>
            <person name="Kiss E."/>
            <person name="Drula E."/>
            <person name="Kohler A."/>
            <person name="Sanchez-Garcia M."/>
            <person name="Andreopoulos B."/>
            <person name="Barry K.W."/>
            <person name="Bonito G."/>
            <person name="Buee M."/>
            <person name="Carver A."/>
            <person name="Chen C."/>
            <person name="Cichocki N."/>
            <person name="Clum A."/>
            <person name="Culley D."/>
            <person name="Crous P.W."/>
            <person name="Fauchery L."/>
            <person name="Girlanda M."/>
            <person name="Hayes R."/>
            <person name="Keri Z."/>
            <person name="LaButti K."/>
            <person name="Lipzen A."/>
            <person name="Lombard V."/>
            <person name="Magnuson J."/>
            <person name="Maillard F."/>
            <person name="Morin E."/>
            <person name="Murat C."/>
            <person name="Nolan M."/>
            <person name="Ohm R."/>
            <person name="Pangilinan J."/>
            <person name="Pereira M."/>
            <person name="Perotto S."/>
            <person name="Peter M."/>
            <person name="Riley R."/>
            <person name="Sitrit Y."/>
            <person name="Stielow B."/>
            <person name="Szollosi G."/>
            <person name="Zifcakova L."/>
            <person name="Stursova M."/>
            <person name="Spatafora J.W."/>
            <person name="Tedersoo L."/>
            <person name="Vaario L.-M."/>
            <person name="Yamada A."/>
            <person name="Yan M."/>
            <person name="Wang P."/>
            <person name="Xu J."/>
            <person name="Bruns T."/>
            <person name="Baldrian P."/>
            <person name="Vilgalys R."/>
            <person name="Henrissat B."/>
            <person name="Grigoriev I.V."/>
            <person name="Hibbett D."/>
            <person name="Nagy L.G."/>
            <person name="Martin F.M."/>
        </authorList>
    </citation>
    <scope>NUCLEOTIDE SEQUENCE</scope>
    <source>
        <strain evidence="2">BED1</strain>
    </source>
</reference>
<dbReference type="GO" id="GO:0030623">
    <property type="term" value="F:U5 snRNA binding"/>
    <property type="evidence" value="ECO:0007669"/>
    <property type="project" value="TreeGrafter"/>
</dbReference>
<feature type="domain" description="PRO8NT" evidence="1">
    <location>
        <begin position="48"/>
        <end position="137"/>
    </location>
</feature>
<protein>
    <submittedName>
        <fullName evidence="2">NUC069, PrP8 N-terminal domain-containing protein</fullName>
    </submittedName>
</protein>
<dbReference type="GO" id="GO:0097157">
    <property type="term" value="F:pre-mRNA intronic binding"/>
    <property type="evidence" value="ECO:0007669"/>
    <property type="project" value="TreeGrafter"/>
</dbReference>
<dbReference type="PANTHER" id="PTHR11140:SF0">
    <property type="entry name" value="PRE-MRNA-PROCESSING-SPLICING FACTOR 8"/>
    <property type="match status" value="1"/>
</dbReference>
<evidence type="ECO:0000313" key="2">
    <source>
        <dbReference type="EMBL" id="KAF8445728.1"/>
    </source>
</evidence>
<evidence type="ECO:0000259" key="1">
    <source>
        <dbReference type="Pfam" id="PF08082"/>
    </source>
</evidence>
<dbReference type="InterPro" id="IPR012591">
    <property type="entry name" value="PRO8NT"/>
</dbReference>
<comment type="caution">
    <text evidence="2">The sequence shown here is derived from an EMBL/GenBank/DDBJ whole genome shotgun (WGS) entry which is preliminary data.</text>
</comment>
<dbReference type="GO" id="GO:0030619">
    <property type="term" value="F:U1 snRNA binding"/>
    <property type="evidence" value="ECO:0007669"/>
    <property type="project" value="TreeGrafter"/>
</dbReference>
<dbReference type="Pfam" id="PF08082">
    <property type="entry name" value="PRO8NT"/>
    <property type="match status" value="1"/>
</dbReference>
<dbReference type="EMBL" id="WHUW01000005">
    <property type="protein sequence ID" value="KAF8445728.1"/>
    <property type="molecule type" value="Genomic_DNA"/>
</dbReference>
<dbReference type="GO" id="GO:0071013">
    <property type="term" value="C:catalytic step 2 spliceosome"/>
    <property type="evidence" value="ECO:0007669"/>
    <property type="project" value="TreeGrafter"/>
</dbReference>
<dbReference type="Proteomes" id="UP001194468">
    <property type="component" value="Unassembled WGS sequence"/>
</dbReference>
<gene>
    <name evidence="2" type="ORF">L210DRAFT_905197</name>
</gene>